<dbReference type="Pfam" id="PF00482">
    <property type="entry name" value="T2SSF"/>
    <property type="match status" value="2"/>
</dbReference>
<evidence type="ECO:0000256" key="2">
    <source>
        <dbReference type="ARBA" id="ARBA00005745"/>
    </source>
</evidence>
<evidence type="ECO:0000256" key="1">
    <source>
        <dbReference type="ARBA" id="ARBA00004651"/>
    </source>
</evidence>
<dbReference type="Gene3D" id="1.20.81.30">
    <property type="entry name" value="Type II secretion system (T2SS), domain F"/>
    <property type="match status" value="2"/>
</dbReference>
<dbReference type="EMBL" id="JACHGH010000008">
    <property type="protein sequence ID" value="MBB6454256.1"/>
    <property type="molecule type" value="Genomic_DNA"/>
</dbReference>
<dbReference type="PANTHER" id="PTHR30012:SF0">
    <property type="entry name" value="TYPE II SECRETION SYSTEM PROTEIN F-RELATED"/>
    <property type="match status" value="1"/>
</dbReference>
<keyword evidence="5 7" id="KW-1133">Transmembrane helix</keyword>
<proteinExistence type="inferred from homology"/>
<gene>
    <name evidence="9" type="ORF">HNQ94_002731</name>
</gene>
<dbReference type="Proteomes" id="UP000581688">
    <property type="component" value="Unassembled WGS sequence"/>
</dbReference>
<dbReference type="NCBIfam" id="NF041012">
    <property type="entry name" value="T4P_ComGB"/>
    <property type="match status" value="1"/>
</dbReference>
<dbReference type="InterPro" id="IPR042094">
    <property type="entry name" value="T2SS_GspF_sf"/>
</dbReference>
<protein>
    <submittedName>
        <fullName evidence="9">Competence protein ComGB</fullName>
    </submittedName>
</protein>
<dbReference type="AlphaFoldDB" id="A0A841Q774"/>
<feature type="domain" description="Type II secretion system protein GspF" evidence="8">
    <location>
        <begin position="228"/>
        <end position="350"/>
    </location>
</feature>
<dbReference type="RefSeq" id="WP_174494679.1">
    <property type="nucleotide sequence ID" value="NZ_CADDWK010000001.1"/>
</dbReference>
<sequence>MLLVLLMKTRTTNTPRKRVKLSLREQQLLLNRLTSLLKRGYSLNKSLQLIALDQHQHYLAKAIMDSLSKGEPLDLIFKNLGFSNFVVSFLYFSRSTGNMDVTLINCMNLLKHQQAFQEKFKKVMQYPSMLLLFLVFLFISLKLFVIPSLHNLYKGFQSYNVGQGQLVQLFNSINYFINSFFIIFFLCCGITLFWKYFNINISPSLKIKIYSKTPIVNKLKSLESTYLFSYHFSSLLDSGISIKNALQIMSEQQHLPIIKEYSISFIQTIYKGDSIKETIEDFTLLENEVGIIFERNLHDGTLAKDLRNYADILVDTITTKMLRIISFIQPIIYILFGGIIVTIYFSILYPMFEIMKHL</sequence>
<evidence type="ECO:0000256" key="5">
    <source>
        <dbReference type="ARBA" id="ARBA00022989"/>
    </source>
</evidence>
<dbReference type="GO" id="GO:0005886">
    <property type="term" value="C:plasma membrane"/>
    <property type="evidence" value="ECO:0007669"/>
    <property type="project" value="UniProtKB-SubCell"/>
</dbReference>
<keyword evidence="3" id="KW-1003">Cell membrane</keyword>
<comment type="similarity">
    <text evidence="2">Belongs to the GSP F family.</text>
</comment>
<keyword evidence="10" id="KW-1185">Reference proteome</keyword>
<name>A0A841Q774_9BACI</name>
<dbReference type="InterPro" id="IPR003004">
    <property type="entry name" value="GspF/PilC"/>
</dbReference>
<evidence type="ECO:0000256" key="6">
    <source>
        <dbReference type="ARBA" id="ARBA00023136"/>
    </source>
</evidence>
<dbReference type="InterPro" id="IPR047692">
    <property type="entry name" value="T4P_ComGB"/>
</dbReference>
<evidence type="ECO:0000256" key="4">
    <source>
        <dbReference type="ARBA" id="ARBA00022692"/>
    </source>
</evidence>
<feature type="transmembrane region" description="Helical" evidence="7">
    <location>
        <begin position="129"/>
        <end position="153"/>
    </location>
</feature>
<evidence type="ECO:0000313" key="10">
    <source>
        <dbReference type="Proteomes" id="UP000581688"/>
    </source>
</evidence>
<dbReference type="PRINTS" id="PR00812">
    <property type="entry name" value="BCTERIALGSPF"/>
</dbReference>
<comment type="caution">
    <text evidence="9">The sequence shown here is derived from an EMBL/GenBank/DDBJ whole genome shotgun (WGS) entry which is preliminary data.</text>
</comment>
<evidence type="ECO:0000259" key="8">
    <source>
        <dbReference type="Pfam" id="PF00482"/>
    </source>
</evidence>
<feature type="domain" description="Type II secretion system protein GspF" evidence="8">
    <location>
        <begin position="30"/>
        <end position="147"/>
    </location>
</feature>
<reference evidence="9 10" key="1">
    <citation type="submission" date="2020-08" db="EMBL/GenBank/DDBJ databases">
        <title>Genomic Encyclopedia of Type Strains, Phase IV (KMG-IV): sequencing the most valuable type-strain genomes for metagenomic binning, comparative biology and taxonomic classification.</title>
        <authorList>
            <person name="Goeker M."/>
        </authorList>
    </citation>
    <scope>NUCLEOTIDE SEQUENCE [LARGE SCALE GENOMIC DNA]</scope>
    <source>
        <strain evidence="9 10">DSM 19612</strain>
    </source>
</reference>
<evidence type="ECO:0000256" key="7">
    <source>
        <dbReference type="SAM" id="Phobius"/>
    </source>
</evidence>
<organism evidence="9 10">
    <name type="scientific">Salirhabdus euzebyi</name>
    <dbReference type="NCBI Taxonomy" id="394506"/>
    <lineage>
        <taxon>Bacteria</taxon>
        <taxon>Bacillati</taxon>
        <taxon>Bacillota</taxon>
        <taxon>Bacilli</taxon>
        <taxon>Bacillales</taxon>
        <taxon>Bacillaceae</taxon>
        <taxon>Salirhabdus</taxon>
    </lineage>
</organism>
<keyword evidence="4 7" id="KW-0812">Transmembrane</keyword>
<feature type="transmembrane region" description="Helical" evidence="7">
    <location>
        <begin position="173"/>
        <end position="197"/>
    </location>
</feature>
<accession>A0A841Q774</accession>
<evidence type="ECO:0000313" key="9">
    <source>
        <dbReference type="EMBL" id="MBB6454256.1"/>
    </source>
</evidence>
<feature type="transmembrane region" description="Helical" evidence="7">
    <location>
        <begin position="331"/>
        <end position="352"/>
    </location>
</feature>
<evidence type="ECO:0000256" key="3">
    <source>
        <dbReference type="ARBA" id="ARBA00022475"/>
    </source>
</evidence>
<comment type="subcellular location">
    <subcellularLocation>
        <location evidence="1">Cell membrane</location>
        <topology evidence="1">Multi-pass membrane protein</topology>
    </subcellularLocation>
</comment>
<dbReference type="InterPro" id="IPR018076">
    <property type="entry name" value="T2SS_GspF_dom"/>
</dbReference>
<keyword evidence="6 7" id="KW-0472">Membrane</keyword>
<dbReference type="PANTHER" id="PTHR30012">
    <property type="entry name" value="GENERAL SECRETION PATHWAY PROTEIN"/>
    <property type="match status" value="1"/>
</dbReference>